<dbReference type="Proteomes" id="UP000199137">
    <property type="component" value="Unassembled WGS sequence"/>
</dbReference>
<organism evidence="2 3">
    <name type="scientific">Amycolatopsis rubida</name>
    <dbReference type="NCBI Taxonomy" id="112413"/>
    <lineage>
        <taxon>Bacteria</taxon>
        <taxon>Bacillati</taxon>
        <taxon>Actinomycetota</taxon>
        <taxon>Actinomycetes</taxon>
        <taxon>Pseudonocardiales</taxon>
        <taxon>Pseudonocardiaceae</taxon>
        <taxon>Amycolatopsis</taxon>
    </lineage>
</organism>
<feature type="region of interest" description="Disordered" evidence="1">
    <location>
        <begin position="26"/>
        <end position="57"/>
    </location>
</feature>
<evidence type="ECO:0000313" key="2">
    <source>
        <dbReference type="EMBL" id="SFQ35232.1"/>
    </source>
</evidence>
<proteinExistence type="predicted"/>
<name>A0A1I5XTF3_9PSEU</name>
<sequence>MSYARKDDRHNDELVDEIADGFKRTLEEKREDGKPAGPAFTITGDARNAPKPRRRDR</sequence>
<evidence type="ECO:0000313" key="3">
    <source>
        <dbReference type="Proteomes" id="UP000199137"/>
    </source>
</evidence>
<dbReference type="RefSeq" id="WP_093575832.1">
    <property type="nucleotide sequence ID" value="NZ_FOWC01000011.1"/>
</dbReference>
<evidence type="ECO:0000256" key="1">
    <source>
        <dbReference type="SAM" id="MobiDB-lite"/>
    </source>
</evidence>
<accession>A0A1I5XTF3</accession>
<dbReference type="AlphaFoldDB" id="A0A1I5XTF3"/>
<dbReference type="STRING" id="112413.SAMN05421854_11126"/>
<gene>
    <name evidence="2" type="ORF">SAMN05421854_11126</name>
</gene>
<dbReference type="EMBL" id="FOWC01000011">
    <property type="protein sequence ID" value="SFQ35232.1"/>
    <property type="molecule type" value="Genomic_DNA"/>
</dbReference>
<reference evidence="2 3" key="1">
    <citation type="submission" date="2016-10" db="EMBL/GenBank/DDBJ databases">
        <authorList>
            <person name="de Groot N.N."/>
        </authorList>
    </citation>
    <scope>NUCLEOTIDE SEQUENCE [LARGE SCALE GENOMIC DNA]</scope>
    <source>
        <strain evidence="2 3">DSM 44637</strain>
    </source>
</reference>
<protein>
    <submittedName>
        <fullName evidence="2">Uncharacterized protein</fullName>
    </submittedName>
</protein>